<evidence type="ECO:0000313" key="3">
    <source>
        <dbReference type="Proteomes" id="UP000001979"/>
    </source>
</evidence>
<dbReference type="AlphaFoldDB" id="Q12UZ3"/>
<dbReference type="KEGG" id="mbu:Mbur_1850"/>
<feature type="transmembrane region" description="Helical" evidence="1">
    <location>
        <begin position="87"/>
        <end position="108"/>
    </location>
</feature>
<reference evidence="3" key="1">
    <citation type="journal article" date="2009" name="ISME J.">
        <title>The genome sequence of the psychrophilic archaeon, Methanococcoides burtonii: the role of genome evolution in cold adaptation.</title>
        <authorList>
            <person name="Allen M.A."/>
            <person name="Lauro F.M."/>
            <person name="Williams T.J."/>
            <person name="Burg D."/>
            <person name="Siddiqui K.S."/>
            <person name="De Francisci D."/>
            <person name="Chong K.W."/>
            <person name="Pilak O."/>
            <person name="Chew H.H."/>
            <person name="De Maere M.Z."/>
            <person name="Ting L."/>
            <person name="Katrib M."/>
            <person name="Ng C."/>
            <person name="Sowers K.R."/>
            <person name="Galperin M.Y."/>
            <person name="Anderson I.J."/>
            <person name="Ivanova N."/>
            <person name="Dalin E."/>
            <person name="Martinez M."/>
            <person name="Lapidus A."/>
            <person name="Hauser L."/>
            <person name="Land M."/>
            <person name="Thomas T."/>
            <person name="Cavicchioli R."/>
        </authorList>
    </citation>
    <scope>NUCLEOTIDE SEQUENCE [LARGE SCALE GENOMIC DNA]</scope>
    <source>
        <strain evidence="3">DSM 6242 / NBRC 107633 / OCM 468 / ACE-M</strain>
    </source>
</reference>
<dbReference type="GeneID" id="3997511"/>
<name>Q12UZ3_METBU</name>
<dbReference type="EMBL" id="CP000300">
    <property type="protein sequence ID" value="ABE52733.1"/>
    <property type="molecule type" value="Genomic_DNA"/>
</dbReference>
<keyword evidence="1" id="KW-0472">Membrane</keyword>
<keyword evidence="3" id="KW-1185">Reference proteome</keyword>
<feature type="transmembrane region" description="Helical" evidence="1">
    <location>
        <begin position="56"/>
        <end position="75"/>
    </location>
</feature>
<keyword evidence="1" id="KW-1133">Transmembrane helix</keyword>
<protein>
    <recommendedName>
        <fullName evidence="4">Membrane-bound metal-dependent hydrolase</fullName>
    </recommendedName>
</protein>
<accession>Q12UZ3</accession>
<evidence type="ECO:0000256" key="1">
    <source>
        <dbReference type="SAM" id="Phobius"/>
    </source>
</evidence>
<keyword evidence="1" id="KW-0812">Transmembrane</keyword>
<dbReference type="RefSeq" id="WP_011499876.1">
    <property type="nucleotide sequence ID" value="NC_007955.1"/>
</dbReference>
<dbReference type="OrthoDB" id="271811at2157"/>
<organism evidence="2 3">
    <name type="scientific">Methanococcoides burtonii (strain DSM 6242 / NBRC 107633 / OCM 468 / ACE-M)</name>
    <dbReference type="NCBI Taxonomy" id="259564"/>
    <lineage>
        <taxon>Archaea</taxon>
        <taxon>Methanobacteriati</taxon>
        <taxon>Methanobacteriota</taxon>
        <taxon>Stenosarchaea group</taxon>
        <taxon>Methanomicrobia</taxon>
        <taxon>Methanosarcinales</taxon>
        <taxon>Methanosarcinaceae</taxon>
        <taxon>Methanococcoides</taxon>
    </lineage>
</organism>
<feature type="transmembrane region" description="Helical" evidence="1">
    <location>
        <begin position="128"/>
        <end position="149"/>
    </location>
</feature>
<dbReference type="HOGENOM" id="CLU_130792_0_0_2"/>
<proteinExistence type="predicted"/>
<dbReference type="Proteomes" id="UP000001979">
    <property type="component" value="Chromosome"/>
</dbReference>
<gene>
    <name evidence="2" type="ordered locus">Mbur_1850</name>
</gene>
<dbReference type="STRING" id="259564.Mbur_1850"/>
<evidence type="ECO:0000313" key="2">
    <source>
        <dbReference type="EMBL" id="ABE52733.1"/>
    </source>
</evidence>
<evidence type="ECO:0008006" key="4">
    <source>
        <dbReference type="Google" id="ProtNLM"/>
    </source>
</evidence>
<sequence>MPFTPFHLGPAFLLGMVFKKKIDIIAVLLASVVIDIRATIYLFLGHEPLHGPFHTFIGATVLALLLSYVLSYIFYRLGMNIEMKHIILGSLIGAWSHVFLDSFLYTDIIPFWPMMSNPLFGAISSPDIYGLCVLSGMAGLGIFAFNYMFCNQKLFM</sequence>
<feature type="transmembrane region" description="Helical" evidence="1">
    <location>
        <begin position="24"/>
        <end position="44"/>
    </location>
</feature>